<keyword evidence="4" id="KW-1185">Reference proteome</keyword>
<reference evidence="3 4" key="1">
    <citation type="submission" date="2017-12" db="EMBL/GenBank/DDBJ databases">
        <title>Characterization of six clinical isolates of Enterochimera gen. nov., a novel genus of the Yersiniaciae family and the three species Enterochimera arupensis sp. nov., Enterochimera coloradensis sp. nov, and Enterochimera californica sp. nov.</title>
        <authorList>
            <person name="Rossi A."/>
            <person name="Fisher M."/>
        </authorList>
    </citation>
    <scope>NUCLEOTIDE SEQUENCE [LARGE SCALE GENOMIC DNA]</scope>
    <source>
        <strain evidence="4">2015-Iso6</strain>
    </source>
</reference>
<dbReference type="Gene3D" id="2.60.40.10">
    <property type="entry name" value="Immunoglobulins"/>
    <property type="match status" value="61"/>
</dbReference>
<dbReference type="Pfam" id="PF22783">
    <property type="entry name" value="BapA_N"/>
    <property type="match status" value="1"/>
</dbReference>
<dbReference type="InterPro" id="IPR049826">
    <property type="entry name" value="Ig-like_ice"/>
</dbReference>
<evidence type="ECO:0000313" key="3">
    <source>
        <dbReference type="EMBL" id="PLR40838.1"/>
    </source>
</evidence>
<sequence>MATANILSRTSGDVITHVPDGTQTLSLTESSIVRVNGTRALVVRYERVGNDLILHMQDGSTMTYRSFFLNNAEGLHSELVFDDGTGLLDHAVFADAAATAAPTAVVPAFAALDSIGPLIAAGSAFALSPLALAGIGAVALGGGVALAAGGGGGGGGSAGDGDGGAVTPGAAPVVTLTPFAADNLLNNSEAQATQTLTGTVQNAEAGSSVLLTLNGVTYSGVVAADGSFSITVPASALQGLADGSYLLGVTVTNAAGLSGQATLTVTVDTTAPAVTVNAVAGDNLIDATEAAQPLVVSGSAGASEAGQAVTVTLNGTAYTGTVNADGSWSVTIPAGALNGAANGTYLLTTSLTDAAGNTTTVTQSVVLNTTGATLPTLTLAAFAGDNVLDSTEAQIAQTLSGTTTGVEAGQTVTLVLNGVTYTAAVGADGSWSTSVPAADLALLANGSSTLTATVTTLAGVPAADSETITVNPGATLPTLTLAPFTGDNILDRTELLSDQTLSGTTTGVAAGQTVTLVLNGVTYTAAVGADGSWSTSVPAADLALLASGTTTLTAGVTTPGGVAANASATLTVAGLPTVNPIAADNIINAAEAGTDLLLSGTTGLPGAGQGVTVSVNGTLYTGSVDAAGNWALTLPSGTLQALPQGTTTLDIAVTDAAGNVTPLAATVTSDTAAPVLMVDAVAGDQTINIAEAQSDIIVSGTTSDPSAPLSVTLNGVSYTPVIAADGSWTATIPANTLTYPTGTYPLVVTTTDAAGNPASVTQNLYLHADPAAAPTVSLDPFAGDNTADGAELGVAQVLSGTTTNMEAGQTLSILIGPSLLRTAVVQADGSWRLTLTAAELGDLSPGTTDITVQATDAAGNPVSATSSVGIIPTQGGVAIAAVTGDNLINAAEAAAGVTLQGSTQNVPENSVVTVTLNGITYTATTQADGSWSLEVPAADAQALVDGSYPVTAATTDNNGTAVTTTTTVTTVITTLPVVTINPPLGDGVLNLAEAAMDQTLTGSTGVAGAGQRVTLTLGNVAYNATVAADGSWSLVVPAADLQALSSGSVPYSVLATDAAGNSNTLTGSLPVDFGAPTLTLNPVAGDGILNGAEQQVAQILSGTAFGVEAGQSVTVTLNGVNYSAPVLAGGNWQVEIPAADLALLTNGGVTLTATVADAAGNSVTESQTLIVNNTLGGLAVDPVAGDNRINAAEATAPLVLTGSAANVAEGSPVTVTLNNVTYTAAVGADGRWAVTVPVADVAALPDGTNTLTLSATDAGGTALSSSVDLDTRITTLPAPVADAPFGDGTLSGPEAAVDQTLTGTTGVTGTGQTVVVNLNGVDYAATVQADGSWSATVPAADLQAIPAGSATLTVTATDPAGNSDSSTTPVTVLGSSNLIAIDPVTGDNLVNADEAAGGITLSGTADSLPAGSTLTLTLAGQTYTTTTAADGSWTYDVPEADVLAWTGNPVTLVVAAPDGTSSSVEIGNYVTNPAAPTFDVPFGNNVLNIEEAAVDQLLTGTTGITGAGQTVSVTLGDTAYPGSVDANGNWTVTLPSAALQALADGSTPIEVTVSDVAGNSATVSQTPTVALTAPTLTVATVADDNVINYAEAQADIAVSGTASLPDTTVTLTLGGQTFTTQTNADGDWTLALAGGTLSAGGAFPDGTYPLAVTVTDSNGNSTTTTQNVLINADADSLPTLTVDAVSGDNQLTEAEHQVSQTLSGTTTNVDPGQIVTVTLNDQTYTATVQGDGSWSVIVPAAEVAALPAGASTVVANVSDSAGNPAPTAEQGITVDDAQGGIAIDTVASDNRVNAAEASEDLVVQGTTANVADNTPVVMTFAGRSFFSRVQSSSWSVVVPAEVVQEVGDGTVVATATTTQTDGTTATNEQPVSLYVNPVPVASLDTPFGDGYLSAQDITTPQTLTGRTGVTGAGQTINLTLADIPLTGTVDNDGVWRVTVPVEVLQQLAEGNVAINVEVQVQDAGGNTSSTTGNAVVDLTAPVVTIDTLAGDDILNAAEQAVPLVVSGTATGGVEGQTVTVTLNGVTYTATVQASGSWQLTVPAADLAALTNGGLTVTATVNDLAGNPGTANHVLIVNTTLGGIAIDAIAGDNALSAAEAGQPLVISGTTANVTPGSSVSVAVAGTTYTGTVNADGSWAVTVPAAAVGALPDGLNSVTATVTDAGGTGETATATLDVHITNLPQAALDAPATLNADSAQADLAITGTSGVSGDGQSVTLTLNGQSFTGLVGSDGTWRVTLPSAALQALTDGDYPLTVTLTDAAGNTSTATGSLPVDVTAPQLAIDPITGDNLLNQTDVQAGIAVTGQSDDIDGTVTVAFNDQTFTATVGADGSWSVAIPADALAGLDGRYPLTATLTDAAGNPATFSQTVTVDATDLPQLTLDPFTGDNQLDSAERGVAQTLSGTTTNVEAGQTVTVTLNGTTYTTTVLADGSWNLIVPAADLALLGTGPATLSATVTDLAGNSVTADETFTVVTGQEGVAIDTLSEDNFLNAEEAAAPLVVSGVVVGVPEGNTVTVTLDGVTYTATVNADSTWRVEIPTDDLAALADGTYSVTAQALDNNGATVTAAHDLVVLINNLPQPLSTTPFGDGYLNISEAAAGQVLAGQTGVTGTGQTVTVTLAGQNFTATVDENGLWSAAIPAEVLQSLTNGLVNYTVTANDAAGNSGTSTGAFTVDFTAPGLNISPLTTDNIVNITEAAGELTLRGTSADIPLNGTDGGTVVVTLNGETYTTTVTEEGTWSVPLPAGALAGLPDGNYPITAAITDDAGNSTTVTGSVTLATDPANAPQLTLNPFAGDNLINGAEQNTTQLLSGTATNVEEGQVVTLTLNGRTYTATVQPDNSWSTTVPANDLRLLGNGTTTLSASVENVAGNSGTADTTLTVNLDQGGLSLNPLAGDNLLNAEEAANDLVVSGTSLDVPAGTTISVAFNGETYTTQANEQGVWSITVPSAALALLPDGPQTVAVTSTDSAGNAVTTSTTLTVYLNALPAPALNLPFGDGVLNAAEAQVPQTLTGTTGITGAGQSVSLNLGGTIYTGTVDENGNWSLTLPAQAMSDLPDGTTTLPITVSDLAGNTATLNGSVQLDFTAPVVVVNPIANDNIANAAEIAAGVVVSGSGSEVGDVVTVTILFNGISYDAIVQPGGGWSLTLPPAALANLPDGNYDLSINLTDAAGNTSVLIQTLVLDGATENLPVLTINPVTGDDILNGAEIQSAQLISGVAQNVESGQLVQVTLGDNTYTAQVQAGGVWSVSVPAADLALLGNGGQTISAGVVDVAGNLTTASRPITLNTALGGLSIDPVTGDNLINAAEAGAAITLSGNTANVAQGATVTLTLNGLTYTTTVGADGSWTATVPAEDTALLADGSLLLTATVTDNGGTEQTANVTLGVFTTPVPEPTVNTLFADGILSSSEAAESLGQSIAGNTGITGNGQTVVVTLAGQQINAVVDNTGAWSATLPSSLLSGLDGGSNSLTVVATDAAGNTNQIQSTFQVDFTPPTLTLDPIAGDNILINSDVNTAITGTTNAVGQTVVVTIFGVPYQAEVLEDGSWSLFLSGLNQMPNGTYPVIVSVTDVAGNVTTLADELQVARNPDIAITRDAFTGDDVLNAADVQVDQVVTGSTVGVESGQTLTLRFNGTDYTTTVTSGGGWSVTIPESELAGLANGEQVIIETRVSDVYGNPAVQSSSVTVNLDQGGIAFDPVTGDNYINAQEATGEIVLSGTTANVADGATLALTFDGQSYTTTVAADGSWRFTVPAADVAALPEGDVPLTATVTDLGGTELIQTQDVGVHITTLPAPALSTPLGDGFLGTAAAGQDQYLSGSTGISGAGQTVFVTLRSFRYSARVNSDGSWTATLPAEDLQTLPEGSTPIVVTASDIAGNTVTTTSAITVDFTAPVLAVATVATDNAVSAAEAQQPFTVSGTAPAGEAGQTVTATLNSVSYTTAVLADGTWALEIPAGALAGQPDGSYPLVVTLTDAAGNASTSTTALTLAATLPQPQVDTPLQNSYLNAAEAATAQTFSGNSGVAGSGQSVIVNLNGADYPATVDADGNWTLTLQPAVLQALPAGTQPMLVTVTDAYGNQGSIESALIVDYSAPALNVTPVAGDNTLNAAELTGSVLFTGTTGATEAGQLVTLDFNNQTYQTQVQEDGSWSITLPAAVSQTLADGTYPATVTLLDAAGNTAVQTLSVVVAASAAALPTLTVLTVSGDNYVNQAEAAADVTVTGSSTNLAAGQPVTVTLADQTFTGTVAADGTWSVIVPSAAVAALGDGTQSFTVSAADVAGNPANNIGQFTLVAQAASLPAVSLDPVSNDGVINAQEVQNALTLTGSSQNVPEGSTLTIGLSGLLTYTATVNADGSWSVLVPSADLQTLPQGANSVTVTGSDVAGNPATGSENFTVDTALPLLNVTTSLGADATLNQAEALAGLVVSGTAEAGLPVNATLNGITYSVVSASDGSYSLTIPAGDLQQLPDGVTTLDITLTDASGNLTAQELPVTVAINTLPALTLDTPFGDGLLNAAEAATAQVLSGTTTNLTAGTPVTVTIGSLSFAATVNADNTWSVTIPANTLTPLGDGAEQVLVSAADVAGNPASASASAELLVTALPVAAIATPFVTGQLNAATAATDQVISGSTGVTGSGQTVTLTLDGEPVTTTVDESGLWSATLTSAQLSALSDGTHTLDVTVADRAGNTSSSATAFTAIVNNLPDITFNLPFGDGIINAAEAAQGGALSGNTGISGVQTVVVNVNGTLYPADVDPTTGDWSLTLSPALLTTLPDGAWPGSVTVTDAVGNTSTLSGDLFIAINNLPVASLNAPFGDAQLNIAEAAAGQTLSGKTGLNADGQTVTVAIDGGTPLTAGVTTNGDWTLDLTPAQLQALSDGTHSLLVTATDYAGNTSTTSLGFVASLTALDPVVDTPFTDGVLNIAEAAGVVTITGNTGEVGVGQGAQLTLDLDGISYPGTVDAQGNWTVTLPAGALSGLPDGQHELDITLVDQAGNVATDVLAFTAALTAPLPAFSVTTGEGVINAAAVANGIVMSGTTGATGAGQTAIVTLGGTPYTATVAEDGSWTLPLSSAQLGALGQGDQPLILNVTDSAGNTATLNDSVRVDTTVPAIESLVFSAGDTLDYVESFTTQTLSGTTTSAEAGDIITVSIGDATQSGVVDADGSWSVNLTPALLAGLDEAGAIGVAITDLAGNTSNTSLPVAVDLTPPAAPAVAVVALGGDNIINASDAQTLFLTGRFFRLATGSAGTVTVTRADGTVLGTTPISGTDGEWSVGIANTAANLPDGTQALTVTLATATTTLTSTTTVLVDRTAPTLTLDPFTGDNTLNAGELTSSQTLSGTASATEAGQTVTLTLDGNTFRAVVQANGTWSTTVPSSALQALTDGSYPITATVTDEAGNTTTQTQTLTVDTAAPLITVAALAGDNILNAADILTTQVLTGTAAGAEGQTIGLYLGDGSPLATAVVSQTGTFSLDLTPEVLGSLTEGALVFGLRVGDEAGNTTAATVTVNKVVNSALNLVVDSVFGDNTLNALDTAVAQTISGVATSAGIGATVAVTLGGTTLTADVGQNGQWAIVVPPNVLGLLSDGNLALDVTLTDAAGNTRTVGETVTAIINDVPVVGELTGLFGGDNRINVAEALAGQTLSGVIDAAAGSTVTVTLGTRAYQSLVGAGGSWSVTLPSADLSALAVGNLALGLSVVDPAGNVATGSTTIGVFNTQPTITLNPIFGNGLLNIADTLVNQTISGVVNNAAPGSTVTLAIGNSTLSAVVGNNGSFSAVVTPDILSTLTSGTLTVGATLNGLAGNTATASAAVTVDVTAPTITLNPLFGDALLNAADATVNQLIGGTIANAEAGSRVVVSIGSQQYVTTTAADGTFSLALTPSVLRTLTDGTLSVGVSVTDAAGNTSSTTGSALVGINTLPTITLNPAFGGDNILNVLEALTTQTISGTVGNVAAGSTVRINVGNIVTTATVGQNGSFSAQLTPDVLGTLLSGNLTVGVSVTDPVGNIASASVGAVIGPRVTPTVTLNTIFGDGVLSAADLASAQTISGTTTNAATGSAISVTLGGTTYTTTVGSSGTWSLSVPAGSLTGLANGTQTVNATVTDPYGTTGTASRTVSVIAQTPPTVTLSSVFGDNAISATDARQAQTISGTATNAEGSTLRVTLGGTTYTTTVGSSGAWSVSVPAAALAALADGTYTVSASVTNAANNTGSSTAGVSVITHTQPTITLGSVFGGDGYLNLSEASTNETISGTATNAVGSTVTVNVAGNVLTTTVGSNGTWSVTVPSTTLRNISDGSHPLTVAVSDAAGNTANASTTFTAVTHNLPLIGVDPVLNLVNFLLFGLTVSGGTLNLAQGTRVRVSLQGVAQTTTVDALGRYSVHYTSSLLGGLLINLNSIVTVSAVDVAGNAASTTTTLLLGSLLPVAATAETQTLMMSVAGDDVSSLATGDDNSSDNSVVTLSALSVSSEATTTSDTSDSTLSATALTTTDTSTAAVATQESSDTAYSIGGLTLDLVTSGGEALGGTGNDTIQLHTLDFQHIDGGTGTDTLELAGTGQHLDLVALGLKVEHIEIFDLGQSGTNSIKLDLHEAETVKDQPDETLFIRGAEGSQVTLAGEGATWETTGQRLVDGLTFDIYHNSSLESSNTLGDVLVQHGIQVQQV</sequence>
<name>A0A2N5EE71_9GAMM</name>
<evidence type="ECO:0000313" key="4">
    <source>
        <dbReference type="Proteomes" id="UP000234240"/>
    </source>
</evidence>
<dbReference type="InterPro" id="IPR022409">
    <property type="entry name" value="PKD/Chitinase_dom"/>
</dbReference>
<dbReference type="NCBIfam" id="NF033677">
    <property type="entry name" value="biofilm_BapA_N"/>
    <property type="match status" value="1"/>
</dbReference>
<feature type="domain" description="PKD/Chitinase" evidence="2">
    <location>
        <begin position="4110"/>
        <end position="4187"/>
    </location>
</feature>
<dbReference type="InterPro" id="IPR048051">
    <property type="entry name" value="BapA-like_prefix-like"/>
</dbReference>
<dbReference type="PANTHER" id="PTHR19325">
    <property type="entry name" value="COMPLEMENT COMPONENT-RELATED SUSHI DOMAIN-CONTAINING"/>
    <property type="match status" value="1"/>
</dbReference>
<dbReference type="RefSeq" id="WP_101815249.1">
    <property type="nucleotide sequence ID" value="NZ_PJZF01000003.1"/>
</dbReference>
<dbReference type="NCBIfam" id="NF033510">
    <property type="entry name" value="Ca_tandemer"/>
    <property type="match status" value="62"/>
</dbReference>
<comment type="caution">
    <text evidence="3">The sequence shown here is derived from an EMBL/GenBank/DDBJ whole genome shotgun (WGS) entry which is preliminary data.</text>
</comment>
<proteinExistence type="predicted"/>
<dbReference type="InterPro" id="IPR050350">
    <property type="entry name" value="Compl-Cell_Adhes-Reg"/>
</dbReference>
<feature type="domain" description="PKD/Chitinase" evidence="2">
    <location>
        <begin position="693"/>
        <end position="769"/>
    </location>
</feature>
<feature type="domain" description="PKD/Chitinase" evidence="2">
    <location>
        <begin position="2187"/>
        <end position="2277"/>
    </location>
</feature>
<accession>A0A2N5EE71</accession>
<dbReference type="EMBL" id="PJZF01000003">
    <property type="protein sequence ID" value="PLR40838.1"/>
    <property type="molecule type" value="Genomic_DNA"/>
</dbReference>
<protein>
    <submittedName>
        <fullName evidence="3">Hemagglutinin</fullName>
    </submittedName>
</protein>
<organism evidence="3 4">
    <name type="scientific">Chimaeribacter californicus</name>
    <dbReference type="NCBI Taxonomy" id="2060067"/>
    <lineage>
        <taxon>Bacteria</taxon>
        <taxon>Pseudomonadati</taxon>
        <taxon>Pseudomonadota</taxon>
        <taxon>Gammaproteobacteria</taxon>
        <taxon>Enterobacterales</taxon>
        <taxon>Yersiniaceae</taxon>
        <taxon>Chimaeribacter</taxon>
    </lineage>
</organism>
<dbReference type="SMART" id="SM00089">
    <property type="entry name" value="PKD"/>
    <property type="match status" value="8"/>
</dbReference>
<dbReference type="NCBIfam" id="NF012196">
    <property type="entry name" value="Ig_like_ice"/>
    <property type="match status" value="10"/>
</dbReference>
<keyword evidence="1" id="KW-0768">Sushi</keyword>
<dbReference type="PANTHER" id="PTHR19325:SF575">
    <property type="entry name" value="LOCOMOTION-RELATED PROTEIN HIKARU GENKI"/>
    <property type="match status" value="1"/>
</dbReference>
<dbReference type="Pfam" id="PF19077">
    <property type="entry name" value="Big_13"/>
    <property type="match status" value="14"/>
</dbReference>
<dbReference type="Proteomes" id="UP000234240">
    <property type="component" value="Unassembled WGS sequence"/>
</dbReference>
<evidence type="ECO:0000259" key="2">
    <source>
        <dbReference type="SMART" id="SM00089"/>
    </source>
</evidence>
<evidence type="ECO:0000256" key="1">
    <source>
        <dbReference type="ARBA" id="ARBA00022659"/>
    </source>
</evidence>
<feature type="domain" description="PKD/Chitinase" evidence="2">
    <location>
        <begin position="6235"/>
        <end position="6311"/>
    </location>
</feature>
<feature type="domain" description="PKD/Chitinase" evidence="2">
    <location>
        <begin position="4617"/>
        <end position="4695"/>
    </location>
</feature>
<feature type="domain" description="PKD/Chitinase" evidence="2">
    <location>
        <begin position="191"/>
        <end position="270"/>
    </location>
</feature>
<dbReference type="InterPro" id="IPR044016">
    <property type="entry name" value="Big_13"/>
</dbReference>
<feature type="domain" description="PKD/Chitinase" evidence="2">
    <location>
        <begin position="1578"/>
        <end position="1673"/>
    </location>
</feature>
<dbReference type="InterPro" id="IPR013783">
    <property type="entry name" value="Ig-like_fold"/>
</dbReference>
<feature type="domain" description="PKD/Chitinase" evidence="2">
    <location>
        <begin position="5328"/>
        <end position="5403"/>
    </location>
</feature>
<dbReference type="OrthoDB" id="8481600at2"/>
<gene>
    <name evidence="3" type="ORF">CYR55_06055</name>
</gene>